<evidence type="ECO:0000313" key="1">
    <source>
        <dbReference type="EMBL" id="KIM26843.1"/>
    </source>
</evidence>
<keyword evidence="2" id="KW-1185">Reference proteome</keyword>
<dbReference type="Proteomes" id="UP000054097">
    <property type="component" value="Unassembled WGS sequence"/>
</dbReference>
<reference evidence="1 2" key="1">
    <citation type="submission" date="2014-04" db="EMBL/GenBank/DDBJ databases">
        <authorList>
            <consortium name="DOE Joint Genome Institute"/>
            <person name="Kuo A."/>
            <person name="Zuccaro A."/>
            <person name="Kohler A."/>
            <person name="Nagy L.G."/>
            <person name="Floudas D."/>
            <person name="Copeland A."/>
            <person name="Barry K.W."/>
            <person name="Cichocki N."/>
            <person name="Veneault-Fourrey C."/>
            <person name="LaButti K."/>
            <person name="Lindquist E.A."/>
            <person name="Lipzen A."/>
            <person name="Lundell T."/>
            <person name="Morin E."/>
            <person name="Murat C."/>
            <person name="Sun H."/>
            <person name="Tunlid A."/>
            <person name="Henrissat B."/>
            <person name="Grigoriev I.V."/>
            <person name="Hibbett D.S."/>
            <person name="Martin F."/>
            <person name="Nordberg H.P."/>
            <person name="Cantor M.N."/>
            <person name="Hua S.X."/>
        </authorList>
    </citation>
    <scope>NUCLEOTIDE SEQUENCE [LARGE SCALE GENOMIC DNA]</scope>
    <source>
        <strain evidence="1 2">MAFF 305830</strain>
    </source>
</reference>
<dbReference type="AlphaFoldDB" id="A0A0C2WKH9"/>
<gene>
    <name evidence="1" type="ORF">M408DRAFT_9682</name>
</gene>
<dbReference type="HOGENOM" id="CLU_076959_0_0_1"/>
<proteinExistence type="predicted"/>
<dbReference type="Gene3D" id="6.10.140.2220">
    <property type="match status" value="1"/>
</dbReference>
<dbReference type="EMBL" id="KN824303">
    <property type="protein sequence ID" value="KIM26843.1"/>
    <property type="molecule type" value="Genomic_DNA"/>
</dbReference>
<evidence type="ECO:0000313" key="2">
    <source>
        <dbReference type="Proteomes" id="UP000054097"/>
    </source>
</evidence>
<evidence type="ECO:0008006" key="3">
    <source>
        <dbReference type="Google" id="ProtNLM"/>
    </source>
</evidence>
<accession>A0A0C2WKH9</accession>
<reference evidence="2" key="2">
    <citation type="submission" date="2015-01" db="EMBL/GenBank/DDBJ databases">
        <title>Evolutionary Origins and Diversification of the Mycorrhizal Mutualists.</title>
        <authorList>
            <consortium name="DOE Joint Genome Institute"/>
            <consortium name="Mycorrhizal Genomics Consortium"/>
            <person name="Kohler A."/>
            <person name="Kuo A."/>
            <person name="Nagy L.G."/>
            <person name="Floudas D."/>
            <person name="Copeland A."/>
            <person name="Barry K.W."/>
            <person name="Cichocki N."/>
            <person name="Veneault-Fourrey C."/>
            <person name="LaButti K."/>
            <person name="Lindquist E.A."/>
            <person name="Lipzen A."/>
            <person name="Lundell T."/>
            <person name="Morin E."/>
            <person name="Murat C."/>
            <person name="Riley R."/>
            <person name="Ohm R."/>
            <person name="Sun H."/>
            <person name="Tunlid A."/>
            <person name="Henrissat B."/>
            <person name="Grigoriev I.V."/>
            <person name="Hibbett D.S."/>
            <person name="Martin F."/>
        </authorList>
    </citation>
    <scope>NUCLEOTIDE SEQUENCE [LARGE SCALE GENOMIC DNA]</scope>
    <source>
        <strain evidence="2">MAFF 305830</strain>
    </source>
</reference>
<organism evidence="1 2">
    <name type="scientific">Serendipita vermifera MAFF 305830</name>
    <dbReference type="NCBI Taxonomy" id="933852"/>
    <lineage>
        <taxon>Eukaryota</taxon>
        <taxon>Fungi</taxon>
        <taxon>Dikarya</taxon>
        <taxon>Basidiomycota</taxon>
        <taxon>Agaricomycotina</taxon>
        <taxon>Agaricomycetes</taxon>
        <taxon>Sebacinales</taxon>
        <taxon>Serendipitaceae</taxon>
        <taxon>Serendipita</taxon>
    </lineage>
</organism>
<sequence length="301" mass="35066">MTDLFEDLPDNVRKRISDNPNHREWRHCANCHIYHGKSIKLRICSGCVGTGSGAIYYCEQRYRCQSEHWPYHRKACLGRLARTNKATRILSRWLLIHYKILVWCLEQIYHYNAAADPCNTFICFHINGDTMELYRVCIQSKKGHYLFPNFDSNPTPPTTQHYLVELDKCSIHEGTWELSTFHSEVLARPQLRKKIPGYPNWLYIAATVVSSPQLSLSAANRKLIFLREAIRRHTAKGTLKLEKKFLTPLLTGCIELPTSDMSSWYANFNTFDLWQPFRESERLVTAMLDECCPLTHEGDEH</sequence>
<name>A0A0C2WKH9_SERVB</name>
<protein>
    <recommendedName>
        <fullName evidence="3">MYND-type domain-containing protein</fullName>
    </recommendedName>
</protein>